<evidence type="ECO:0000256" key="1">
    <source>
        <dbReference type="SAM" id="Phobius"/>
    </source>
</evidence>
<keyword evidence="1" id="KW-0812">Transmembrane</keyword>
<dbReference type="RefSeq" id="WP_367879126.1">
    <property type="nucleotide sequence ID" value="NZ_JBFNXX010000015.1"/>
</dbReference>
<dbReference type="InterPro" id="IPR051082">
    <property type="entry name" value="Pentapeptide-BTB/POZ_domain"/>
</dbReference>
<gene>
    <name evidence="2" type="ORF">AB2B41_17600</name>
</gene>
<feature type="transmembrane region" description="Helical" evidence="1">
    <location>
        <begin position="12"/>
        <end position="31"/>
    </location>
</feature>
<keyword evidence="1" id="KW-1133">Transmembrane helix</keyword>
<keyword evidence="1" id="KW-0472">Membrane</keyword>
<organism evidence="2 3">
    <name type="scientific">Sulfitobacter sediminis</name>
    <dbReference type="NCBI Taxonomy" id="3234186"/>
    <lineage>
        <taxon>Bacteria</taxon>
        <taxon>Pseudomonadati</taxon>
        <taxon>Pseudomonadota</taxon>
        <taxon>Alphaproteobacteria</taxon>
        <taxon>Rhodobacterales</taxon>
        <taxon>Roseobacteraceae</taxon>
        <taxon>Sulfitobacter</taxon>
    </lineage>
</organism>
<dbReference type="Pfam" id="PF00805">
    <property type="entry name" value="Pentapeptide"/>
    <property type="match status" value="2"/>
</dbReference>
<dbReference type="SUPFAM" id="SSF141571">
    <property type="entry name" value="Pentapeptide repeat-like"/>
    <property type="match status" value="1"/>
</dbReference>
<dbReference type="PANTHER" id="PTHR14136:SF17">
    <property type="entry name" value="BTB_POZ DOMAIN-CONTAINING PROTEIN KCTD9"/>
    <property type="match status" value="1"/>
</dbReference>
<dbReference type="InterPro" id="IPR001646">
    <property type="entry name" value="5peptide_repeat"/>
</dbReference>
<comment type="caution">
    <text evidence="2">The sequence shown here is derived from an EMBL/GenBank/DDBJ whole genome shotgun (WGS) entry which is preliminary data.</text>
</comment>
<reference evidence="2 3" key="1">
    <citation type="submission" date="2024-07" db="EMBL/GenBank/DDBJ databases">
        <title>Marimonas sp.nov., isolated from tidal-flat sediment.</title>
        <authorList>
            <person name="Jayan J.N."/>
            <person name="Lee S.S."/>
        </authorList>
    </citation>
    <scope>NUCLEOTIDE SEQUENCE [LARGE SCALE GENOMIC DNA]</scope>
    <source>
        <strain evidence="2 3">MJW-29</strain>
    </source>
</reference>
<keyword evidence="3" id="KW-1185">Reference proteome</keyword>
<dbReference type="Proteomes" id="UP001556098">
    <property type="component" value="Unassembled WGS sequence"/>
</dbReference>
<dbReference type="EMBL" id="JBFNXX010000015">
    <property type="protein sequence ID" value="MEW9921427.1"/>
    <property type="molecule type" value="Genomic_DNA"/>
</dbReference>
<sequence length="464" mass="52205">MQTVSVEIPLFWLGVAGIALASFLVGALLLLQHDERGSPMERLQKRLGLETANGGIFFIGMIFWMFLFLLLFFGLALLIVDTLRFASPSTTIAVTDWRFTLAKMAALTAVLGAVVAFPLTLIRIGLTRQDVYLSEQGLITDRLNKAVEGLGAEKQSYRMGRDLSYVTAGKLYREFEFRDQPVDLPAEVEELQRTEWKNFSVSEPVLEVRLGAIYALERIAKDSLRDHLEIVEILCSYVRENSPCKELLPSHIPERRVVPRIDIQAATTVLGRRSEEGRQLEASQEKRLDLKGCDLSGADFSKGNFFAANLQSSKLEGAIFEEADLRGSLLFSCNLRYATFWNADLTGSRLDDATVSPTFDYNSINRAKITGACLFGTNLSGVFLQRAFREHLTVGNRGTQFAGYSDEKREVIFNKLNEASLEDEVNDDLNEFKYWSPFSNEDLANGRFLRKARKALDLQGWPYD</sequence>
<evidence type="ECO:0000313" key="3">
    <source>
        <dbReference type="Proteomes" id="UP001556098"/>
    </source>
</evidence>
<proteinExistence type="predicted"/>
<dbReference type="PANTHER" id="PTHR14136">
    <property type="entry name" value="BTB_POZ DOMAIN-CONTAINING PROTEIN KCTD9"/>
    <property type="match status" value="1"/>
</dbReference>
<feature type="transmembrane region" description="Helical" evidence="1">
    <location>
        <begin position="52"/>
        <end position="80"/>
    </location>
</feature>
<accession>A0ABV3RQZ4</accession>
<feature type="transmembrane region" description="Helical" evidence="1">
    <location>
        <begin position="100"/>
        <end position="122"/>
    </location>
</feature>
<protein>
    <submittedName>
        <fullName evidence="2">Pentapeptide repeat-containing protein</fullName>
    </submittedName>
</protein>
<name>A0ABV3RQZ4_9RHOB</name>
<evidence type="ECO:0000313" key="2">
    <source>
        <dbReference type="EMBL" id="MEW9921427.1"/>
    </source>
</evidence>
<dbReference type="Gene3D" id="2.160.20.80">
    <property type="entry name" value="E3 ubiquitin-protein ligase SopA"/>
    <property type="match status" value="1"/>
</dbReference>